<feature type="non-terminal residue" evidence="2">
    <location>
        <position position="1"/>
    </location>
</feature>
<dbReference type="InterPro" id="IPR005147">
    <property type="entry name" value="tRNA_synthase_B5-dom"/>
</dbReference>
<accession>X1V491</accession>
<gene>
    <name evidence="2" type="ORF">S12H4_56117</name>
</gene>
<dbReference type="PANTHER" id="PTHR10947:SF0">
    <property type="entry name" value="PHENYLALANINE--TRNA LIGASE BETA SUBUNIT"/>
    <property type="match status" value="1"/>
</dbReference>
<dbReference type="Pfam" id="PF17759">
    <property type="entry name" value="tRNA_synthFbeta"/>
    <property type="match status" value="1"/>
</dbReference>
<dbReference type="AlphaFoldDB" id="X1V491"/>
<dbReference type="GO" id="GO:0005524">
    <property type="term" value="F:ATP binding"/>
    <property type="evidence" value="ECO:0007669"/>
    <property type="project" value="InterPro"/>
</dbReference>
<dbReference type="Gene3D" id="3.30.930.10">
    <property type="entry name" value="Bira Bifunctional Protein, Domain 2"/>
    <property type="match status" value="1"/>
</dbReference>
<dbReference type="InterPro" id="IPR045864">
    <property type="entry name" value="aa-tRNA-synth_II/BPL/LPL"/>
</dbReference>
<dbReference type="CDD" id="cd00769">
    <property type="entry name" value="PheRS_beta_core"/>
    <property type="match status" value="1"/>
</dbReference>
<name>X1V491_9ZZZZ</name>
<dbReference type="SUPFAM" id="SSF55681">
    <property type="entry name" value="Class II aaRS and biotin synthetases"/>
    <property type="match status" value="1"/>
</dbReference>
<dbReference type="GO" id="GO:0009328">
    <property type="term" value="C:phenylalanine-tRNA ligase complex"/>
    <property type="evidence" value="ECO:0007669"/>
    <property type="project" value="TreeGrafter"/>
</dbReference>
<dbReference type="GO" id="GO:0003723">
    <property type="term" value="F:RNA binding"/>
    <property type="evidence" value="ECO:0007669"/>
    <property type="project" value="InterPro"/>
</dbReference>
<dbReference type="GO" id="GO:0000287">
    <property type="term" value="F:magnesium ion binding"/>
    <property type="evidence" value="ECO:0007669"/>
    <property type="project" value="InterPro"/>
</dbReference>
<dbReference type="EMBL" id="BARW01036086">
    <property type="protein sequence ID" value="GAJ24509.1"/>
    <property type="molecule type" value="Genomic_DNA"/>
</dbReference>
<dbReference type="GO" id="GO:0004826">
    <property type="term" value="F:phenylalanine-tRNA ligase activity"/>
    <property type="evidence" value="ECO:0007669"/>
    <property type="project" value="InterPro"/>
</dbReference>
<dbReference type="GO" id="GO:0006432">
    <property type="term" value="P:phenylalanyl-tRNA aminoacylation"/>
    <property type="evidence" value="ECO:0007669"/>
    <property type="project" value="InterPro"/>
</dbReference>
<dbReference type="PANTHER" id="PTHR10947">
    <property type="entry name" value="PHENYLALANYL-TRNA SYNTHETASE BETA CHAIN AND LEUCINE-RICH REPEAT-CONTAINING PROTEIN 47"/>
    <property type="match status" value="1"/>
</dbReference>
<dbReference type="InterPro" id="IPR045060">
    <property type="entry name" value="Phe-tRNA-ligase_IIc_bsu"/>
</dbReference>
<evidence type="ECO:0000313" key="2">
    <source>
        <dbReference type="EMBL" id="GAJ24509.1"/>
    </source>
</evidence>
<feature type="domain" description="B5" evidence="1">
    <location>
        <begin position="1"/>
        <end position="16"/>
    </location>
</feature>
<sequence length="215" mass="24793">LIEEVARFYGYDKIPPRLPPIRVLEPLSAPIKKTVEKLRQILFHHGFDEVINFSFSAPEKESNFQNGRKEIEIRNPISSRASLLRTNLVGGLLENIVWNRNRGAEGINIFEMGNIYFWDGERCKEQLWLGIVSTGKVGAAHWQAKNECMDFFYLKGACESLMTNLGFEPFSFYEKKHPYFEDEYSLSLKFKGQEVGYLGLLKKEILDAFSLKEAV</sequence>
<organism evidence="2">
    <name type="scientific">marine sediment metagenome</name>
    <dbReference type="NCBI Taxonomy" id="412755"/>
    <lineage>
        <taxon>unclassified sequences</taxon>
        <taxon>metagenomes</taxon>
        <taxon>ecological metagenomes</taxon>
    </lineage>
</organism>
<dbReference type="PROSITE" id="PS51483">
    <property type="entry name" value="B5"/>
    <property type="match status" value="1"/>
</dbReference>
<proteinExistence type="predicted"/>
<protein>
    <recommendedName>
        <fullName evidence="1">B5 domain-containing protein</fullName>
    </recommendedName>
</protein>
<comment type="caution">
    <text evidence="2">The sequence shown here is derived from an EMBL/GenBank/DDBJ whole genome shotgun (WGS) entry which is preliminary data.</text>
</comment>
<dbReference type="InterPro" id="IPR041616">
    <property type="entry name" value="PheRS_beta_core"/>
</dbReference>
<reference evidence="2" key="1">
    <citation type="journal article" date="2014" name="Front. Microbiol.">
        <title>High frequency of phylogenetically diverse reductive dehalogenase-homologous genes in deep subseafloor sedimentary metagenomes.</title>
        <authorList>
            <person name="Kawai M."/>
            <person name="Futagami T."/>
            <person name="Toyoda A."/>
            <person name="Takaki Y."/>
            <person name="Nishi S."/>
            <person name="Hori S."/>
            <person name="Arai W."/>
            <person name="Tsubouchi T."/>
            <person name="Morono Y."/>
            <person name="Uchiyama I."/>
            <person name="Ito T."/>
            <person name="Fujiyama A."/>
            <person name="Inagaki F."/>
            <person name="Takami H."/>
        </authorList>
    </citation>
    <scope>NUCLEOTIDE SEQUENCE</scope>
    <source>
        <strain evidence="2">Expedition CK06-06</strain>
    </source>
</reference>
<evidence type="ECO:0000259" key="1">
    <source>
        <dbReference type="PROSITE" id="PS51483"/>
    </source>
</evidence>